<gene>
    <name evidence="9" type="ORF">ACFPOE_07835</name>
</gene>
<dbReference type="InterPro" id="IPR002470">
    <property type="entry name" value="Peptidase_S9A"/>
</dbReference>
<comment type="catalytic activity">
    <reaction evidence="1">
        <text>Hydrolysis of Pro-|-Xaa &gt;&gt; Ala-|-Xaa in oligopeptides.</text>
        <dbReference type="EC" id="3.4.21.26"/>
    </reaction>
</comment>
<dbReference type="SUPFAM" id="SSF53474">
    <property type="entry name" value="alpha/beta-Hydrolases"/>
    <property type="match status" value="1"/>
</dbReference>
<name>A0ABW0NC23_9BURK</name>
<evidence type="ECO:0000256" key="1">
    <source>
        <dbReference type="ARBA" id="ARBA00001070"/>
    </source>
</evidence>
<evidence type="ECO:0000313" key="10">
    <source>
        <dbReference type="Proteomes" id="UP001596037"/>
    </source>
</evidence>
<dbReference type="InterPro" id="IPR051167">
    <property type="entry name" value="Prolyl_oligopep/macrocyclase"/>
</dbReference>
<feature type="domain" description="Peptidase S9A N-terminal" evidence="8">
    <location>
        <begin position="32"/>
        <end position="435"/>
    </location>
</feature>
<evidence type="ECO:0000256" key="4">
    <source>
        <dbReference type="ARBA" id="ARBA00022801"/>
    </source>
</evidence>
<dbReference type="Gene3D" id="2.130.10.120">
    <property type="entry name" value="Prolyl oligopeptidase, N-terminal domain"/>
    <property type="match status" value="1"/>
</dbReference>
<dbReference type="PANTHER" id="PTHR42881:SF2">
    <property type="entry name" value="PROLYL ENDOPEPTIDASE"/>
    <property type="match status" value="1"/>
</dbReference>
<evidence type="ECO:0000313" key="9">
    <source>
        <dbReference type="EMBL" id="MFC5497440.1"/>
    </source>
</evidence>
<keyword evidence="6" id="KW-0732">Signal</keyword>
<comment type="caution">
    <text evidence="9">The sequence shown here is derived from an EMBL/GenBank/DDBJ whole genome shotgun (WGS) entry which is preliminary data.</text>
</comment>
<dbReference type="Pfam" id="PF00326">
    <property type="entry name" value="Peptidase_S9"/>
    <property type="match status" value="1"/>
</dbReference>
<dbReference type="RefSeq" id="WP_376849512.1">
    <property type="nucleotide sequence ID" value="NZ_JBHSMF010000006.1"/>
</dbReference>
<dbReference type="PRINTS" id="PR00862">
    <property type="entry name" value="PROLIGOPTASE"/>
</dbReference>
<dbReference type="PANTHER" id="PTHR42881">
    <property type="entry name" value="PROLYL ENDOPEPTIDASE"/>
    <property type="match status" value="1"/>
</dbReference>
<keyword evidence="4" id="KW-0378">Hydrolase</keyword>
<dbReference type="InterPro" id="IPR029058">
    <property type="entry name" value="AB_hydrolase_fold"/>
</dbReference>
<proteinExistence type="predicted"/>
<dbReference type="Pfam" id="PF02897">
    <property type="entry name" value="Peptidase_S9_N"/>
    <property type="match status" value="1"/>
</dbReference>
<feature type="signal peptide" evidence="6">
    <location>
        <begin position="1"/>
        <end position="26"/>
    </location>
</feature>
<reference evidence="10" key="1">
    <citation type="journal article" date="2019" name="Int. J. Syst. Evol. Microbiol.">
        <title>The Global Catalogue of Microorganisms (GCM) 10K type strain sequencing project: providing services to taxonomists for standard genome sequencing and annotation.</title>
        <authorList>
            <consortium name="The Broad Institute Genomics Platform"/>
            <consortium name="The Broad Institute Genome Sequencing Center for Infectious Disease"/>
            <person name="Wu L."/>
            <person name="Ma J."/>
        </authorList>
    </citation>
    <scope>NUCLEOTIDE SEQUENCE [LARGE SCALE GENOMIC DNA]</scope>
    <source>
        <strain evidence="10">CCUG 57401</strain>
    </source>
</reference>
<organism evidence="9 10">
    <name type="scientific">Caenimonas terrae</name>
    <dbReference type="NCBI Taxonomy" id="696074"/>
    <lineage>
        <taxon>Bacteria</taxon>
        <taxon>Pseudomonadati</taxon>
        <taxon>Pseudomonadota</taxon>
        <taxon>Betaproteobacteria</taxon>
        <taxon>Burkholderiales</taxon>
        <taxon>Comamonadaceae</taxon>
        <taxon>Caenimonas</taxon>
    </lineage>
</organism>
<keyword evidence="5" id="KW-0720">Serine protease</keyword>
<evidence type="ECO:0000256" key="6">
    <source>
        <dbReference type="SAM" id="SignalP"/>
    </source>
</evidence>
<keyword evidence="10" id="KW-1185">Reference proteome</keyword>
<accession>A0ABW0NC23</accession>
<evidence type="ECO:0000259" key="8">
    <source>
        <dbReference type="Pfam" id="PF02897"/>
    </source>
</evidence>
<evidence type="ECO:0000259" key="7">
    <source>
        <dbReference type="Pfam" id="PF00326"/>
    </source>
</evidence>
<dbReference type="Proteomes" id="UP001596037">
    <property type="component" value="Unassembled WGS sequence"/>
</dbReference>
<evidence type="ECO:0000256" key="5">
    <source>
        <dbReference type="ARBA" id="ARBA00022825"/>
    </source>
</evidence>
<dbReference type="InterPro" id="IPR023302">
    <property type="entry name" value="Pept_S9A_N"/>
</dbReference>
<dbReference type="EC" id="3.4.21.26" evidence="2"/>
<evidence type="ECO:0000256" key="2">
    <source>
        <dbReference type="ARBA" id="ARBA00011897"/>
    </source>
</evidence>
<feature type="chain" id="PRO_5045298959" description="prolyl oligopeptidase" evidence="6">
    <location>
        <begin position="27"/>
        <end position="731"/>
    </location>
</feature>
<evidence type="ECO:0000256" key="3">
    <source>
        <dbReference type="ARBA" id="ARBA00022670"/>
    </source>
</evidence>
<sequence length="731" mass="78393">MTNHAMRRRGAFFILALAAALPLAAAAESVGPPVAPVRDQVDSWHGVAVHDPYRYMENLADPQVKAWIGEQGAYARSLLDRIEGRAQIEQRLAQLEQGLGDRRYGITRTAGGRLFYLLRERSGRQVKLAMRDGLGGKEKILVDPEVQAQRTGVPHAINWFVPSLDGRHLAYGLSAGGSEDASLYVLDVASGRQVGQPVARVPDGGVSWLPDNRTIAFNQLRQLNAEDAASETYLDSAVMLLRLGDAPQQARAVFGAAVTRDLGLQRLDNGRLLFDPGSPWVVAATNDTTQQEGSVFVARVDQLTAGGAVPWRRLAGFDDHLLEIELRGNDLYYRTKVDAPRFRIMKLDLRRPDLRTATPVAEPPADGLIEGFVIGKDRLLARVRRGATIGLRAYAPGNSAGQAIALPFPGAAGIAEDPAHAHADFIVSLAGWTQPGRGFLLRGGRLSPLAQFDTAAPAGLPEVVVQDVTVRSHDGVLVPMTILHRKGLRRDGSNPTLLLGYGSYGISETAGFRVGNIAWLENGGVVAVANVRGSGVYGDAWRMAGTRLDKPNTWKDAIACGQYLVDQGYASPATLGIMSGSAGGVFAGRAITDAPQLFAAAVIHVGMLDAIRAEDTANGITNISEFGTVKDPAGFKGLLEMSTYHQIRDGTAYPAVLFVHGLNDPRVDAWNSAKTTARLQAASSSGKPVLFRVDAQAGHGIGSTPAQQRSVSADTYSFLLWQMNKRHLAAR</sequence>
<keyword evidence="3" id="KW-0645">Protease</keyword>
<dbReference type="SUPFAM" id="SSF50993">
    <property type="entry name" value="Peptidase/esterase 'gauge' domain"/>
    <property type="match status" value="1"/>
</dbReference>
<protein>
    <recommendedName>
        <fullName evidence="2">prolyl oligopeptidase</fullName>
        <ecNumber evidence="2">3.4.21.26</ecNumber>
    </recommendedName>
</protein>
<feature type="domain" description="Peptidase S9 prolyl oligopeptidase catalytic" evidence="7">
    <location>
        <begin position="512"/>
        <end position="725"/>
    </location>
</feature>
<dbReference type="Gene3D" id="3.40.50.1820">
    <property type="entry name" value="alpha/beta hydrolase"/>
    <property type="match status" value="1"/>
</dbReference>
<dbReference type="EMBL" id="JBHSMF010000006">
    <property type="protein sequence ID" value="MFC5497440.1"/>
    <property type="molecule type" value="Genomic_DNA"/>
</dbReference>
<dbReference type="InterPro" id="IPR001375">
    <property type="entry name" value="Peptidase_S9_cat"/>
</dbReference>